<reference evidence="1" key="1">
    <citation type="submission" date="2021-05" db="EMBL/GenBank/DDBJ databases">
        <title>Novel Bacillus species.</title>
        <authorList>
            <person name="Liu G."/>
        </authorList>
    </citation>
    <scope>NUCLEOTIDE SEQUENCE</scope>
    <source>
        <strain evidence="1 3">FJAT-50051</strain>
    </source>
</reference>
<evidence type="ECO:0000313" key="1">
    <source>
        <dbReference type="EMBL" id="MBS4186047.1"/>
    </source>
</evidence>
<evidence type="ECO:0000313" key="3">
    <source>
        <dbReference type="Proteomes" id="UP000677265"/>
    </source>
</evidence>
<dbReference type="AlphaFoldDB" id="A0A942T696"/>
<organism evidence="1">
    <name type="scientific">Neobacillus citreus</name>
    <dbReference type="NCBI Taxonomy" id="2833578"/>
    <lineage>
        <taxon>Bacteria</taxon>
        <taxon>Bacillati</taxon>
        <taxon>Bacillota</taxon>
        <taxon>Bacilli</taxon>
        <taxon>Bacillales</taxon>
        <taxon>Bacillaceae</taxon>
        <taxon>Neobacillus</taxon>
    </lineage>
</organism>
<accession>A0A942T696</accession>
<name>A0A942T696_9BACI</name>
<dbReference type="Proteomes" id="UP000677265">
    <property type="component" value="Unassembled WGS sequence"/>
</dbReference>
<dbReference type="EMBL" id="JAGYPE020000038">
    <property type="protein sequence ID" value="MCH6267539.1"/>
    <property type="molecule type" value="Genomic_DNA"/>
</dbReference>
<dbReference type="RefSeq" id="WP_213145846.1">
    <property type="nucleotide sequence ID" value="NZ_JAGYPE020000038.1"/>
</dbReference>
<sequence>MDQWTEEKWEENYEKLSFDDGGWVPAVPKARRRCRVEGCDGIPEPDENYCDEHIRES</sequence>
<keyword evidence="3" id="KW-1185">Reference proteome</keyword>
<evidence type="ECO:0000313" key="2">
    <source>
        <dbReference type="EMBL" id="MCH6267539.1"/>
    </source>
</evidence>
<gene>
    <name evidence="2" type="ORF">KHB02_018635</name>
    <name evidence="1" type="ORF">KHB02_32150</name>
</gene>
<proteinExistence type="predicted"/>
<dbReference type="EMBL" id="JAGYPE010000006">
    <property type="protein sequence ID" value="MBS4186047.1"/>
    <property type="molecule type" value="Genomic_DNA"/>
</dbReference>
<comment type="caution">
    <text evidence="1">The sequence shown here is derived from an EMBL/GenBank/DDBJ whole genome shotgun (WGS) entry which is preliminary data.</text>
</comment>
<protein>
    <submittedName>
        <fullName evidence="1">Uncharacterized protein</fullName>
    </submittedName>
</protein>